<dbReference type="InterPro" id="IPR027417">
    <property type="entry name" value="P-loop_NTPase"/>
</dbReference>
<dbReference type="SUPFAM" id="SSF52540">
    <property type="entry name" value="P-loop containing nucleoside triphosphate hydrolases"/>
    <property type="match status" value="1"/>
</dbReference>
<organism evidence="2 3">
    <name type="scientific">Arachidicoccus rhizosphaerae</name>
    <dbReference type="NCBI Taxonomy" id="551991"/>
    <lineage>
        <taxon>Bacteria</taxon>
        <taxon>Pseudomonadati</taxon>
        <taxon>Bacteroidota</taxon>
        <taxon>Chitinophagia</taxon>
        <taxon>Chitinophagales</taxon>
        <taxon>Chitinophagaceae</taxon>
        <taxon>Arachidicoccus</taxon>
    </lineage>
</organism>
<gene>
    <name evidence="2" type="ORF">SAMN05192529_101407</name>
</gene>
<proteinExistence type="predicted"/>
<dbReference type="STRING" id="551991.SAMN05192529_101407"/>
<feature type="domain" description="AAA-ATPase-like" evidence="1">
    <location>
        <begin position="6"/>
        <end position="199"/>
    </location>
</feature>
<evidence type="ECO:0000313" key="3">
    <source>
        <dbReference type="Proteomes" id="UP000199041"/>
    </source>
</evidence>
<name>A0A1H3VU11_9BACT</name>
<dbReference type="PANTHER" id="PTHR34825:SF1">
    <property type="entry name" value="AAA-ATPASE-LIKE DOMAIN-CONTAINING PROTEIN"/>
    <property type="match status" value="1"/>
</dbReference>
<dbReference type="PANTHER" id="PTHR34825">
    <property type="entry name" value="CONSERVED PROTEIN, WITH A WEAK D-GALACTARATE DEHYDRATASE/ALTRONATE HYDROLASE DOMAIN"/>
    <property type="match status" value="1"/>
</dbReference>
<evidence type="ECO:0000313" key="2">
    <source>
        <dbReference type="EMBL" id="SDZ77588.1"/>
    </source>
</evidence>
<dbReference type="EMBL" id="FNQY01000001">
    <property type="protein sequence ID" value="SDZ77588.1"/>
    <property type="molecule type" value="Genomic_DNA"/>
</dbReference>
<dbReference type="RefSeq" id="WP_244518669.1">
    <property type="nucleotide sequence ID" value="NZ_FNQY01000001.1"/>
</dbReference>
<reference evidence="2 3" key="1">
    <citation type="submission" date="2016-10" db="EMBL/GenBank/DDBJ databases">
        <authorList>
            <person name="de Groot N.N."/>
        </authorList>
    </citation>
    <scope>NUCLEOTIDE SEQUENCE [LARGE SCALE GENOMIC DNA]</scope>
    <source>
        <strain evidence="2 3">Vu-144</strain>
    </source>
</reference>
<sequence>MIRKYPIGLQSFRNIREGGYVYIDKTKVIHRLVETGVYYFLARPRRFGKSLLINTIKELFEGSKELFEGLWIQDKWDWTTTNPVIHFSFANIGVRTQGLEAAINIGLEENMKRLGLSLSSNSYDQRFKELITKAAARGKVVILIDEHDKPIIDFLDDPDMMETIRSILKSFYSILKGSDAFIKFLLITGVSQFSPASIFSDLNNLDNITLSSHYGGLVGISQTELEENFAPEIAELQKSRPDIINQIKDWYNGYTWNMKEWVYNPFALLNFMADSKFRNYWFATGTPTFLMKALSRKKICDVENIQMGELGLSTFEPSSPDSSSLLFQTGYLTIKDISPSGQVFTLGFPNREVKNSFLDGLLSAYRQTYPAGSTPLLEAVQNALSNGDIPGVVSRLNALISSIPYDYWNADTESIFTIITFLTFRFVVDGVYPEQHSSKGRCDLLVLTDKYIYAIELKLDGTAAEALSQIKQKGYLEPYLSDTRKKLAVAVSFSSKQRAVSEYLVEEL</sequence>
<dbReference type="InterPro" id="IPR012547">
    <property type="entry name" value="PDDEXK_9"/>
</dbReference>
<dbReference type="InterPro" id="IPR018631">
    <property type="entry name" value="AAA-ATPase-like_dom"/>
</dbReference>
<dbReference type="Pfam" id="PF08011">
    <property type="entry name" value="PDDEXK_9"/>
    <property type="match status" value="1"/>
</dbReference>
<accession>A0A1H3VU11</accession>
<evidence type="ECO:0000259" key="1">
    <source>
        <dbReference type="Pfam" id="PF09820"/>
    </source>
</evidence>
<dbReference type="Proteomes" id="UP000199041">
    <property type="component" value="Unassembled WGS sequence"/>
</dbReference>
<protein>
    <submittedName>
        <fullName evidence="2">PD-(D/E)XK nuclease superfamily protein</fullName>
    </submittedName>
</protein>
<keyword evidence="3" id="KW-1185">Reference proteome</keyword>
<dbReference type="Pfam" id="PF09820">
    <property type="entry name" value="AAA-ATPase_like"/>
    <property type="match status" value="1"/>
</dbReference>
<dbReference type="Gene3D" id="3.40.50.300">
    <property type="entry name" value="P-loop containing nucleotide triphosphate hydrolases"/>
    <property type="match status" value="1"/>
</dbReference>
<dbReference type="AlphaFoldDB" id="A0A1H3VU11"/>